<dbReference type="RefSeq" id="WP_275087636.1">
    <property type="nucleotide sequence ID" value="NZ_CP119078.1"/>
</dbReference>
<protein>
    <submittedName>
        <fullName evidence="2">Uncharacterized protein</fullName>
    </submittedName>
</protein>
<name>A0ABY8AMD3_9GAMM</name>
<sequence length="223" mass="25643">MNNASKVLLMCEELQDIKEKIKCILRKLEQKEIESSEILEEYDKNLLAYKQIVNELAKEPFNIKEIPPIEIILEDAHRVFNTSDNASALAVRRLFRQNTQKLTQIKRGYGHFGNFGDGRASSYRRLYEISIEGLIPPYTPLGLLLVMGTAIVHAIDAFITHVRIKYYQRQALPLIDQPQTEQNLLLGFALSTGKAFHNLSLFSQPKNLPEQIKEEDLKIMNFI</sequence>
<dbReference type="EMBL" id="CP119078">
    <property type="protein sequence ID" value="WED41810.1"/>
    <property type="molecule type" value="Genomic_DNA"/>
</dbReference>
<evidence type="ECO:0000313" key="3">
    <source>
        <dbReference type="Proteomes" id="UP001222087"/>
    </source>
</evidence>
<evidence type="ECO:0000256" key="1">
    <source>
        <dbReference type="SAM" id="Coils"/>
    </source>
</evidence>
<accession>A0ABY8AMD3</accession>
<organism evidence="2 3">
    <name type="scientific">Legionella cardiaca</name>
    <dbReference type="NCBI Taxonomy" id="1071983"/>
    <lineage>
        <taxon>Bacteria</taxon>
        <taxon>Pseudomonadati</taxon>
        <taxon>Pseudomonadota</taxon>
        <taxon>Gammaproteobacteria</taxon>
        <taxon>Legionellales</taxon>
        <taxon>Legionellaceae</taxon>
        <taxon>Legionella</taxon>
    </lineage>
</organism>
<proteinExistence type="predicted"/>
<dbReference type="Proteomes" id="UP001222087">
    <property type="component" value="Chromosome"/>
</dbReference>
<evidence type="ECO:0000313" key="2">
    <source>
        <dbReference type="EMBL" id="WED41810.1"/>
    </source>
</evidence>
<keyword evidence="1" id="KW-0175">Coiled coil</keyword>
<feature type="coiled-coil region" evidence="1">
    <location>
        <begin position="11"/>
        <end position="59"/>
    </location>
</feature>
<reference evidence="2 3" key="1">
    <citation type="submission" date="2023-02" db="EMBL/GenBank/DDBJ databases">
        <title>Genome Sequence of L. cardiaca H63T.</title>
        <authorList>
            <person name="Lopez A.E."/>
            <person name="Cianciotto N.P."/>
        </authorList>
    </citation>
    <scope>NUCLEOTIDE SEQUENCE [LARGE SCALE GENOMIC DNA]</scope>
    <source>
        <strain evidence="2 3">H63</strain>
    </source>
</reference>
<keyword evidence="3" id="KW-1185">Reference proteome</keyword>
<gene>
    <name evidence="2" type="ORF">PXX05_07645</name>
</gene>